<evidence type="ECO:0000313" key="3">
    <source>
        <dbReference type="Proteomes" id="UP000694414"/>
    </source>
</evidence>
<dbReference type="InterPro" id="IPR036051">
    <property type="entry name" value="KRAB_dom_sf"/>
</dbReference>
<dbReference type="PANTHER" id="PTHR23232:SF133">
    <property type="entry name" value="RIKEN CDNA 1700020N01 GENE"/>
    <property type="match status" value="1"/>
</dbReference>
<dbReference type="PANTHER" id="PTHR23232">
    <property type="entry name" value="KRAB DOMAIN C2H2 ZINC FINGER"/>
    <property type="match status" value="1"/>
</dbReference>
<sequence>MMAVAAQRDPAQGFVTFEEEAIYFSQEEWELLGDTQRLLHNDVMLWNLALTASPGCWCGTEDKETPFAQSLLGETAGLCGPNFFV</sequence>
<proteinExistence type="predicted"/>
<name>A0A8C8YWX4_PROSS</name>
<dbReference type="Proteomes" id="UP000694414">
    <property type="component" value="Unplaced"/>
</dbReference>
<dbReference type="SUPFAM" id="SSF109640">
    <property type="entry name" value="KRAB domain (Kruppel-associated box)"/>
    <property type="match status" value="1"/>
</dbReference>
<dbReference type="GO" id="GO:0006355">
    <property type="term" value="P:regulation of DNA-templated transcription"/>
    <property type="evidence" value="ECO:0007669"/>
    <property type="project" value="InterPro"/>
</dbReference>
<dbReference type="Ensembl" id="ENSPSMT00000009294.1">
    <property type="protein sequence ID" value="ENSPSMP00000007882.1"/>
    <property type="gene ID" value="ENSPSMG00000005849.1"/>
</dbReference>
<reference evidence="2" key="1">
    <citation type="submission" date="2025-08" db="UniProtKB">
        <authorList>
            <consortium name="Ensembl"/>
        </authorList>
    </citation>
    <scope>IDENTIFICATION</scope>
</reference>
<dbReference type="AlphaFoldDB" id="A0A8C8YWX4"/>
<organism evidence="2 3">
    <name type="scientific">Prolemur simus</name>
    <name type="common">Greater bamboo lemur</name>
    <name type="synonym">Hapalemur simus</name>
    <dbReference type="NCBI Taxonomy" id="1328070"/>
    <lineage>
        <taxon>Eukaryota</taxon>
        <taxon>Metazoa</taxon>
        <taxon>Chordata</taxon>
        <taxon>Craniata</taxon>
        <taxon>Vertebrata</taxon>
        <taxon>Euteleostomi</taxon>
        <taxon>Mammalia</taxon>
        <taxon>Eutheria</taxon>
        <taxon>Euarchontoglires</taxon>
        <taxon>Primates</taxon>
        <taxon>Strepsirrhini</taxon>
        <taxon>Lemuriformes</taxon>
        <taxon>Lemuridae</taxon>
        <taxon>Prolemur</taxon>
    </lineage>
</organism>
<dbReference type="InterPro" id="IPR050169">
    <property type="entry name" value="Krueppel_C2H2_ZnF"/>
</dbReference>
<dbReference type="InterPro" id="IPR001909">
    <property type="entry name" value="KRAB"/>
</dbReference>
<keyword evidence="3" id="KW-1185">Reference proteome</keyword>
<dbReference type="GeneTree" id="ENSGT00940000164722"/>
<dbReference type="CDD" id="cd07765">
    <property type="entry name" value="KRAB_A-box"/>
    <property type="match status" value="1"/>
</dbReference>
<evidence type="ECO:0000313" key="2">
    <source>
        <dbReference type="Ensembl" id="ENSPSMP00000007882.1"/>
    </source>
</evidence>
<reference evidence="2" key="2">
    <citation type="submission" date="2025-09" db="UniProtKB">
        <authorList>
            <consortium name="Ensembl"/>
        </authorList>
    </citation>
    <scope>IDENTIFICATION</scope>
</reference>
<dbReference type="PROSITE" id="PS50805">
    <property type="entry name" value="KRAB"/>
    <property type="match status" value="1"/>
</dbReference>
<dbReference type="SMART" id="SM00349">
    <property type="entry name" value="KRAB"/>
    <property type="match status" value="1"/>
</dbReference>
<accession>A0A8C8YWX4</accession>
<protein>
    <recommendedName>
        <fullName evidence="1">KRAB domain-containing protein</fullName>
    </recommendedName>
</protein>
<dbReference type="Gene3D" id="6.10.140.140">
    <property type="match status" value="1"/>
</dbReference>
<evidence type="ECO:0000259" key="1">
    <source>
        <dbReference type="PROSITE" id="PS50805"/>
    </source>
</evidence>
<dbReference type="Pfam" id="PF01352">
    <property type="entry name" value="KRAB"/>
    <property type="match status" value="1"/>
</dbReference>
<feature type="domain" description="KRAB" evidence="1">
    <location>
        <begin position="15"/>
        <end position="85"/>
    </location>
</feature>